<reference evidence="1" key="1">
    <citation type="journal article" date="2014" name="Int. J. Syst. Evol. Microbiol.">
        <title>Complete genome sequence of Corynebacterium casei LMG S-19264T (=DSM 44701T), isolated from a smear-ripened cheese.</title>
        <authorList>
            <consortium name="US DOE Joint Genome Institute (JGI-PGF)"/>
            <person name="Walter F."/>
            <person name="Albersmeier A."/>
            <person name="Kalinowski J."/>
            <person name="Ruckert C."/>
        </authorList>
    </citation>
    <scope>NUCLEOTIDE SEQUENCE</scope>
    <source>
        <strain evidence="1">CGMCC 1.12360</strain>
    </source>
</reference>
<keyword evidence="1" id="KW-0167">Capsid protein</keyword>
<organism evidence="1 2">
    <name type="scientific">Compostibacillus humi</name>
    <dbReference type="NCBI Taxonomy" id="1245525"/>
    <lineage>
        <taxon>Bacteria</taxon>
        <taxon>Bacillati</taxon>
        <taxon>Bacillota</taxon>
        <taxon>Bacilli</taxon>
        <taxon>Bacillales</taxon>
        <taxon>Bacillaceae</taxon>
        <taxon>Compostibacillus</taxon>
    </lineage>
</organism>
<proteinExistence type="predicted"/>
<keyword evidence="2" id="KW-1185">Reference proteome</keyword>
<dbReference type="AlphaFoldDB" id="A0A8J2ZPX3"/>
<keyword evidence="1" id="KW-0946">Virion</keyword>
<evidence type="ECO:0000313" key="2">
    <source>
        <dbReference type="Proteomes" id="UP000602050"/>
    </source>
</evidence>
<dbReference type="Pfam" id="PF10612">
    <property type="entry name" value="Spore-coat_CotZ"/>
    <property type="match status" value="1"/>
</dbReference>
<dbReference type="InterPro" id="IPR019593">
    <property type="entry name" value="Spore_coat_protein_Z/Y"/>
</dbReference>
<reference evidence="1" key="2">
    <citation type="submission" date="2020-09" db="EMBL/GenBank/DDBJ databases">
        <authorList>
            <person name="Sun Q."/>
            <person name="Zhou Y."/>
        </authorList>
    </citation>
    <scope>NUCLEOTIDE SEQUENCE</scope>
    <source>
        <strain evidence="1">CGMCC 1.12360</strain>
    </source>
</reference>
<evidence type="ECO:0000313" key="1">
    <source>
        <dbReference type="EMBL" id="GGH71428.1"/>
    </source>
</evidence>
<dbReference type="EMBL" id="BMEV01000009">
    <property type="protein sequence ID" value="GGH71428.1"/>
    <property type="molecule type" value="Genomic_DNA"/>
</dbReference>
<comment type="caution">
    <text evidence="1">The sequence shown here is derived from an EMBL/GenBank/DDBJ whole genome shotgun (WGS) entry which is preliminary data.</text>
</comment>
<dbReference type="RefSeq" id="WP_229733538.1">
    <property type="nucleotide sequence ID" value="NZ_BMEV01000009.1"/>
</dbReference>
<protein>
    <submittedName>
        <fullName evidence="1">Spore coat protein</fullName>
    </submittedName>
</protein>
<gene>
    <name evidence="1" type="primary">cotZ</name>
    <name evidence="1" type="ORF">GCM10010978_07350</name>
</gene>
<name>A0A8J2ZPX3_9BACI</name>
<sequence length="189" mass="21359">MEAYWKDDGHDKGCHCHKGKNSRKSCHCHDRGKKHFEHCVEEVLEAIVEAQRKAKDDHCDTSCSHSIDDLLGKRKRSKKNTIPVILYCGCDPFKGTGVATYTCDSKKKRFKCVESFLFKVKDVKHGCAVLELLAFKSDFKHDKKKDHLCCPCCQIDHKPVHDLFGTGICITVDLSCFCAVSCLDAVHVK</sequence>
<dbReference type="Proteomes" id="UP000602050">
    <property type="component" value="Unassembled WGS sequence"/>
</dbReference>
<accession>A0A8J2ZPX3</accession>